<evidence type="ECO:0000256" key="2">
    <source>
        <dbReference type="ARBA" id="ARBA00022448"/>
    </source>
</evidence>
<gene>
    <name evidence="10" type="ORF">CFY86_19920</name>
</gene>
<evidence type="ECO:0000256" key="4">
    <source>
        <dbReference type="ARBA" id="ARBA00022519"/>
    </source>
</evidence>
<dbReference type="EMBL" id="NKYI01000028">
    <property type="protein sequence ID" value="PIK82453.1"/>
    <property type="molecule type" value="Genomic_DNA"/>
</dbReference>
<evidence type="ECO:0000256" key="1">
    <source>
        <dbReference type="ARBA" id="ARBA00004651"/>
    </source>
</evidence>
<name>A0A855F6C7_RAOOR</name>
<dbReference type="RefSeq" id="WP_099844055.1">
    <property type="nucleotide sequence ID" value="NZ_NKYI01000028.1"/>
</dbReference>
<dbReference type="GO" id="GO:0005886">
    <property type="term" value="C:plasma membrane"/>
    <property type="evidence" value="ECO:0007669"/>
    <property type="project" value="UniProtKB-SubCell"/>
</dbReference>
<feature type="transmembrane region" description="Helical" evidence="8">
    <location>
        <begin position="83"/>
        <end position="106"/>
    </location>
</feature>
<dbReference type="Pfam" id="PF07690">
    <property type="entry name" value="MFS_1"/>
    <property type="match status" value="1"/>
</dbReference>
<dbReference type="Proteomes" id="UP000229713">
    <property type="component" value="Unassembled WGS sequence"/>
</dbReference>
<feature type="transmembrane region" description="Helical" evidence="8">
    <location>
        <begin position="281"/>
        <end position="299"/>
    </location>
</feature>
<keyword evidence="5 8" id="KW-0812">Transmembrane</keyword>
<feature type="transmembrane region" description="Helical" evidence="8">
    <location>
        <begin position="367"/>
        <end position="389"/>
    </location>
</feature>
<comment type="subcellular location">
    <subcellularLocation>
        <location evidence="8">Cell inner membrane</location>
        <topology evidence="8">Multi-pass membrane protein</topology>
    </subcellularLocation>
    <subcellularLocation>
        <location evidence="1">Cell membrane</location>
        <topology evidence="1">Multi-pass membrane protein</topology>
    </subcellularLocation>
</comment>
<organism evidence="10 11">
    <name type="scientific">Raoultella ornithinolytica</name>
    <name type="common">Klebsiella ornithinolytica</name>
    <dbReference type="NCBI Taxonomy" id="54291"/>
    <lineage>
        <taxon>Bacteria</taxon>
        <taxon>Pseudomonadati</taxon>
        <taxon>Pseudomonadota</taxon>
        <taxon>Gammaproteobacteria</taxon>
        <taxon>Enterobacterales</taxon>
        <taxon>Enterobacteriaceae</taxon>
        <taxon>Klebsiella/Raoultella group</taxon>
        <taxon>Raoultella</taxon>
    </lineage>
</organism>
<comment type="similarity">
    <text evidence="8">Belongs to the major facilitator superfamily. YfcJ family.</text>
</comment>
<feature type="transmembrane region" description="Helical" evidence="8">
    <location>
        <begin position="152"/>
        <end position="172"/>
    </location>
</feature>
<feature type="transmembrane region" description="Helical" evidence="8">
    <location>
        <begin position="20"/>
        <end position="42"/>
    </location>
</feature>
<evidence type="ECO:0000256" key="6">
    <source>
        <dbReference type="ARBA" id="ARBA00022989"/>
    </source>
</evidence>
<accession>A0A855F6C7</accession>
<dbReference type="PANTHER" id="PTHR23517:SF1">
    <property type="match status" value="1"/>
</dbReference>
<dbReference type="GO" id="GO:0022857">
    <property type="term" value="F:transmembrane transporter activity"/>
    <property type="evidence" value="ECO:0007669"/>
    <property type="project" value="UniProtKB-UniRule"/>
</dbReference>
<keyword evidence="2 8" id="KW-0813">Transport</keyword>
<dbReference type="PANTHER" id="PTHR23517">
    <property type="entry name" value="RESISTANCE PROTEIN MDTM, PUTATIVE-RELATED-RELATED"/>
    <property type="match status" value="1"/>
</dbReference>
<evidence type="ECO:0000256" key="7">
    <source>
        <dbReference type="ARBA" id="ARBA00023136"/>
    </source>
</evidence>
<feature type="domain" description="Major facilitator superfamily (MFS) profile" evidence="9">
    <location>
        <begin position="210"/>
        <end position="391"/>
    </location>
</feature>
<evidence type="ECO:0000256" key="3">
    <source>
        <dbReference type="ARBA" id="ARBA00022475"/>
    </source>
</evidence>
<dbReference type="HAMAP" id="MF_02091">
    <property type="entry name" value="MFS_YfcJ"/>
    <property type="match status" value="1"/>
</dbReference>
<feature type="transmembrane region" description="Helical" evidence="8">
    <location>
        <begin position="340"/>
        <end position="361"/>
    </location>
</feature>
<dbReference type="AlphaFoldDB" id="A0A855F6C7"/>
<sequence>MSAATETTNTSSANIPLFRITFAVFLTYMTVGLPLPVIPLFVHHELGFGNTLVGVAVGIQFLATVLTRGYAGRLADQHGAKRSVLQGMLACALAGAAWLLAALLPVSVLVKFALLVLGRLILGFGESQLLTGNLSWGLGLVGPARSGKVMSWNGMAMYGSLAVGAPLGLMIYSHFGVVVLACVTMGLPLLALAINGTVSKVPAHGGERPSLWSVFGMIWRPGIGLGLQGVGFAVIGTFVSLYFASRGWAMAGFTLTAFGGAFVLMRILFGWMPDRFGGIKVAMVSLLIEAIGLTLLWLAPDAWVALAGAALTGCGCSLIFPSLGVEVVKHVPAQVRGTALGGYAAFQDISYGVTGPLAGLLATSLGYSSVFLAGAICAVLGIFMTLFSLRQ</sequence>
<feature type="transmembrane region" description="Helical" evidence="8">
    <location>
        <begin position="112"/>
        <end position="131"/>
    </location>
</feature>
<evidence type="ECO:0000313" key="11">
    <source>
        <dbReference type="Proteomes" id="UP000229713"/>
    </source>
</evidence>
<dbReference type="InterPro" id="IPR020846">
    <property type="entry name" value="MFS_dom"/>
</dbReference>
<feature type="transmembrane region" description="Helical" evidence="8">
    <location>
        <begin position="178"/>
        <end position="198"/>
    </location>
</feature>
<feature type="transmembrane region" description="Helical" evidence="8">
    <location>
        <begin position="48"/>
        <end position="71"/>
    </location>
</feature>
<evidence type="ECO:0000256" key="8">
    <source>
        <dbReference type="HAMAP-Rule" id="MF_02091"/>
    </source>
</evidence>
<evidence type="ECO:0000259" key="9">
    <source>
        <dbReference type="PROSITE" id="PS50850"/>
    </source>
</evidence>
<dbReference type="Gene3D" id="1.20.1250.20">
    <property type="entry name" value="MFS general substrate transporter like domains"/>
    <property type="match status" value="1"/>
</dbReference>
<reference evidence="10 11" key="1">
    <citation type="submission" date="2017-07" db="EMBL/GenBank/DDBJ databases">
        <title>Raoultella ornithinolytica strain HH3 draft genome.</title>
        <authorList>
            <person name="Duceppe M.-O."/>
            <person name="Huang H."/>
            <person name="Phipps-Todd B."/>
        </authorList>
    </citation>
    <scope>NUCLEOTIDE SEQUENCE [LARGE SCALE GENOMIC DNA]</scope>
    <source>
        <strain evidence="10 11">HH3</strain>
    </source>
</reference>
<comment type="caution">
    <text evidence="10">The sequence shown here is derived from an EMBL/GenBank/DDBJ whole genome shotgun (WGS) entry which is preliminary data.</text>
</comment>
<keyword evidence="6 8" id="KW-1133">Transmembrane helix</keyword>
<dbReference type="InterPro" id="IPR011701">
    <property type="entry name" value="MFS"/>
</dbReference>
<dbReference type="InterPro" id="IPR036259">
    <property type="entry name" value="MFS_trans_sf"/>
</dbReference>
<proteinExistence type="inferred from homology"/>
<keyword evidence="3 8" id="KW-1003">Cell membrane</keyword>
<keyword evidence="7 8" id="KW-0472">Membrane</keyword>
<evidence type="ECO:0000313" key="10">
    <source>
        <dbReference type="EMBL" id="PIK82453.1"/>
    </source>
</evidence>
<dbReference type="InterPro" id="IPR037541">
    <property type="entry name" value="MFS_YfcJ"/>
</dbReference>
<feature type="transmembrane region" description="Helical" evidence="8">
    <location>
        <begin position="218"/>
        <end position="242"/>
    </location>
</feature>
<dbReference type="InterPro" id="IPR050171">
    <property type="entry name" value="MFS_Transporters"/>
</dbReference>
<keyword evidence="4 8" id="KW-0997">Cell inner membrane</keyword>
<dbReference type="PROSITE" id="PS50850">
    <property type="entry name" value="MFS"/>
    <property type="match status" value="1"/>
</dbReference>
<protein>
    <recommendedName>
        <fullName evidence="8">Uncharacterized MFS-type transporter CFY86_19920</fullName>
    </recommendedName>
</protein>
<dbReference type="NCBIfam" id="NF009048">
    <property type="entry name" value="PRK12382.1"/>
    <property type="match status" value="1"/>
</dbReference>
<feature type="transmembrane region" description="Helical" evidence="8">
    <location>
        <begin position="248"/>
        <end position="269"/>
    </location>
</feature>
<dbReference type="SUPFAM" id="SSF103473">
    <property type="entry name" value="MFS general substrate transporter"/>
    <property type="match status" value="1"/>
</dbReference>
<dbReference type="CDD" id="cd17489">
    <property type="entry name" value="MFS_YfcJ_like"/>
    <property type="match status" value="1"/>
</dbReference>
<dbReference type="NCBIfam" id="NF003477">
    <property type="entry name" value="PRK05122.1"/>
    <property type="match status" value="1"/>
</dbReference>
<evidence type="ECO:0000256" key="5">
    <source>
        <dbReference type="ARBA" id="ARBA00022692"/>
    </source>
</evidence>
<feature type="transmembrane region" description="Helical" evidence="8">
    <location>
        <begin position="305"/>
        <end position="328"/>
    </location>
</feature>